<dbReference type="Gene3D" id="3.10.450.50">
    <property type="match status" value="1"/>
</dbReference>
<dbReference type="PANTHER" id="PTHR38436">
    <property type="entry name" value="POLYKETIDE CYCLASE SNOAL-LIKE DOMAIN"/>
    <property type="match status" value="1"/>
</dbReference>
<dbReference type="SUPFAM" id="SSF54427">
    <property type="entry name" value="NTF2-like"/>
    <property type="match status" value="1"/>
</dbReference>
<evidence type="ECO:0000313" key="2">
    <source>
        <dbReference type="Proteomes" id="UP000238413"/>
    </source>
</evidence>
<evidence type="ECO:0000313" key="1">
    <source>
        <dbReference type="EMBL" id="AVH54751.1"/>
    </source>
</evidence>
<name>A0ABN5HW23_9ACTN</name>
<dbReference type="Pfam" id="PF07366">
    <property type="entry name" value="SnoaL"/>
    <property type="match status" value="1"/>
</dbReference>
<dbReference type="InterPro" id="IPR009959">
    <property type="entry name" value="Cyclase_SnoaL-like"/>
</dbReference>
<dbReference type="Proteomes" id="UP000238413">
    <property type="component" value="Chromosome"/>
</dbReference>
<sequence length="195" mass="20555">MGMDPAGLARGLFRTLETGDPALAVEVVHEDFRNREAVEAPPACAVPGPAGVLASSAWLRSAFSDLQLPILDTAGNGAQVWVRLRMQGRHTGAFVRFRDGALDQAIPPTGREIDFEQIHVLDLRDGKVIGHEAVRDDVTMLGQLGVFPPAPATALRMLTWRVTGRAAQEAARVAARAADSGAGAAAWSAGSADRA</sequence>
<dbReference type="InterPro" id="IPR032710">
    <property type="entry name" value="NTF2-like_dom_sf"/>
</dbReference>
<proteinExistence type="predicted"/>
<gene>
    <name evidence="1" type="ORF">C4B68_01800</name>
</gene>
<evidence type="ECO:0008006" key="3">
    <source>
        <dbReference type="Google" id="ProtNLM"/>
    </source>
</evidence>
<accession>A0ABN5HW23</accession>
<dbReference type="RefSeq" id="WP_099506103.1">
    <property type="nucleotide sequence ID" value="NZ_CP026652.1"/>
</dbReference>
<keyword evidence="2" id="KW-1185">Reference proteome</keyword>
<organism evidence="1 2">
    <name type="scientific">Streptomyces dengpaensis</name>
    <dbReference type="NCBI Taxonomy" id="2049881"/>
    <lineage>
        <taxon>Bacteria</taxon>
        <taxon>Bacillati</taxon>
        <taxon>Actinomycetota</taxon>
        <taxon>Actinomycetes</taxon>
        <taxon>Kitasatosporales</taxon>
        <taxon>Streptomycetaceae</taxon>
        <taxon>Streptomyces</taxon>
    </lineage>
</organism>
<dbReference type="EMBL" id="CP026652">
    <property type="protein sequence ID" value="AVH54751.1"/>
    <property type="molecule type" value="Genomic_DNA"/>
</dbReference>
<protein>
    <recommendedName>
        <fullName evidence="3">Ester cyclase</fullName>
    </recommendedName>
</protein>
<dbReference type="PANTHER" id="PTHR38436:SF1">
    <property type="entry name" value="ESTER CYCLASE"/>
    <property type="match status" value="1"/>
</dbReference>
<reference evidence="1 2" key="1">
    <citation type="submission" date="2018-02" db="EMBL/GenBank/DDBJ databases">
        <title>Complete genome sequence of Streptomyces dengpaensis, the producer of angucyclines.</title>
        <authorList>
            <person name="Yumei L."/>
        </authorList>
    </citation>
    <scope>NUCLEOTIDE SEQUENCE [LARGE SCALE GENOMIC DNA]</scope>
    <source>
        <strain evidence="1 2">XZHG99</strain>
    </source>
</reference>